<dbReference type="PANTHER" id="PTHR46796:SF6">
    <property type="entry name" value="ARAC SUBFAMILY"/>
    <property type="match status" value="1"/>
</dbReference>
<dbReference type="PROSITE" id="PS01124">
    <property type="entry name" value="HTH_ARAC_FAMILY_2"/>
    <property type="match status" value="1"/>
</dbReference>
<evidence type="ECO:0000313" key="7">
    <source>
        <dbReference type="Proteomes" id="UP000696413"/>
    </source>
</evidence>
<evidence type="ECO:0000256" key="2">
    <source>
        <dbReference type="ARBA" id="ARBA00023125"/>
    </source>
</evidence>
<evidence type="ECO:0000313" key="6">
    <source>
        <dbReference type="EMBL" id="MBU8824787.1"/>
    </source>
</evidence>
<organism evidence="6 7">
    <name type="scientific">Mycolicibacterium goodii</name>
    <name type="common">Mycobacterium goodii</name>
    <dbReference type="NCBI Taxonomy" id="134601"/>
    <lineage>
        <taxon>Bacteria</taxon>
        <taxon>Bacillati</taxon>
        <taxon>Actinomycetota</taxon>
        <taxon>Actinomycetes</taxon>
        <taxon>Mycobacteriales</taxon>
        <taxon>Mycobacteriaceae</taxon>
        <taxon>Mycolicibacterium</taxon>
    </lineage>
</organism>
<proteinExistence type="predicted"/>
<gene>
    <name evidence="6" type="ORF">KL859_18180</name>
</gene>
<dbReference type="InterPro" id="IPR050204">
    <property type="entry name" value="AraC_XylS_family_regulators"/>
</dbReference>
<keyword evidence="3" id="KW-0804">Transcription</keyword>
<accession>A0ABS6HQ19</accession>
<name>A0ABS6HQ19_MYCGD</name>
<dbReference type="SMART" id="SM00342">
    <property type="entry name" value="HTH_ARAC"/>
    <property type="match status" value="1"/>
</dbReference>
<dbReference type="Pfam" id="PF12833">
    <property type="entry name" value="HTH_18"/>
    <property type="match status" value="1"/>
</dbReference>
<dbReference type="Gene3D" id="1.10.10.60">
    <property type="entry name" value="Homeodomain-like"/>
    <property type="match status" value="1"/>
</dbReference>
<evidence type="ECO:0000256" key="4">
    <source>
        <dbReference type="SAM" id="MobiDB-lite"/>
    </source>
</evidence>
<dbReference type="Proteomes" id="UP000696413">
    <property type="component" value="Unassembled WGS sequence"/>
</dbReference>
<sequence>MSTVAPGPTATASSSRAEPKVLLTSAGLSWRGLDADFVHIPRGMSHVPGSNVHRLGIHFGAPVNADCYCDGLRMRRVQRTGDIDILPAGVDGTWKDDADCHTLQLSLHPSLLLEVADELGHATATDLKPRFQVRDPRIEAIGWAVKAALESPAESDTLYVDSLARALAVRLVETTNGRSGSSPVKRRNESTLSTRQLRVLTEYIESNLNQKLRLADLARVSGIGVTGLKTMFRNSTGLPVHQYVIRRRVEYARALLATTAMPPAAIATAAGFSSQSHMTSTMRRMLGQTPGEIARQTRNVRPNLQNSDRI</sequence>
<protein>
    <submittedName>
        <fullName evidence="6">AraC family transcriptional regulator</fullName>
    </submittedName>
</protein>
<reference evidence="6 7" key="1">
    <citation type="submission" date="2021-05" db="EMBL/GenBank/DDBJ databases">
        <title>Draft Genome Sequences of Clinical Respiratory Isolates of Mycobacterium goodii Recovered in Ireland.</title>
        <authorList>
            <person name="Flanagan P.R."/>
            <person name="Mok S."/>
            <person name="Roycroft E."/>
            <person name="Rogers T.R."/>
            <person name="Fitzgibbon M."/>
        </authorList>
    </citation>
    <scope>NUCLEOTIDE SEQUENCE [LARGE SCALE GENOMIC DNA]</scope>
    <source>
        <strain evidence="6 7">14IE55</strain>
    </source>
</reference>
<dbReference type="SUPFAM" id="SSF46689">
    <property type="entry name" value="Homeodomain-like"/>
    <property type="match status" value="2"/>
</dbReference>
<evidence type="ECO:0000259" key="5">
    <source>
        <dbReference type="PROSITE" id="PS01124"/>
    </source>
</evidence>
<dbReference type="RefSeq" id="WP_073676011.1">
    <property type="nucleotide sequence ID" value="NZ_JAHBOL010000034.1"/>
</dbReference>
<dbReference type="EMBL" id="JAHBOM010000013">
    <property type="protein sequence ID" value="MBU8824787.1"/>
    <property type="molecule type" value="Genomic_DNA"/>
</dbReference>
<comment type="caution">
    <text evidence="6">The sequence shown here is derived from an EMBL/GenBank/DDBJ whole genome shotgun (WGS) entry which is preliminary data.</text>
</comment>
<feature type="domain" description="HTH araC/xylS-type" evidence="5">
    <location>
        <begin position="198"/>
        <end position="296"/>
    </location>
</feature>
<dbReference type="InterPro" id="IPR018060">
    <property type="entry name" value="HTH_AraC"/>
</dbReference>
<keyword evidence="7" id="KW-1185">Reference proteome</keyword>
<feature type="region of interest" description="Disordered" evidence="4">
    <location>
        <begin position="289"/>
        <end position="310"/>
    </location>
</feature>
<feature type="compositionally biased region" description="Polar residues" evidence="4">
    <location>
        <begin position="296"/>
        <end position="310"/>
    </location>
</feature>
<keyword evidence="1" id="KW-0805">Transcription regulation</keyword>
<keyword evidence="2" id="KW-0238">DNA-binding</keyword>
<dbReference type="InterPro" id="IPR009057">
    <property type="entry name" value="Homeodomain-like_sf"/>
</dbReference>
<evidence type="ECO:0000256" key="1">
    <source>
        <dbReference type="ARBA" id="ARBA00023015"/>
    </source>
</evidence>
<evidence type="ECO:0000256" key="3">
    <source>
        <dbReference type="ARBA" id="ARBA00023163"/>
    </source>
</evidence>
<dbReference type="PANTHER" id="PTHR46796">
    <property type="entry name" value="HTH-TYPE TRANSCRIPTIONAL ACTIVATOR RHAS-RELATED"/>
    <property type="match status" value="1"/>
</dbReference>